<dbReference type="RefSeq" id="WP_171245792.1">
    <property type="nucleotide sequence ID" value="NZ_JABFAJ010000003.1"/>
</dbReference>
<dbReference type="PROSITE" id="PS51257">
    <property type="entry name" value="PROKAR_LIPOPROTEIN"/>
    <property type="match status" value="1"/>
</dbReference>
<keyword evidence="1" id="KW-0732">Signal</keyword>
<accession>A0A849KCI1</accession>
<comment type="caution">
    <text evidence="2">The sequence shown here is derived from an EMBL/GenBank/DDBJ whole genome shotgun (WGS) entry which is preliminary data.</text>
</comment>
<protein>
    <recommendedName>
        <fullName evidence="4">DUF3558 domain-containing protein</fullName>
    </recommendedName>
</protein>
<name>A0A849KCI1_9MICO</name>
<organism evidence="2 3">
    <name type="scientific">Isoptericola sediminis</name>
    <dbReference type="NCBI Taxonomy" id="2733572"/>
    <lineage>
        <taxon>Bacteria</taxon>
        <taxon>Bacillati</taxon>
        <taxon>Actinomycetota</taxon>
        <taxon>Actinomycetes</taxon>
        <taxon>Micrococcales</taxon>
        <taxon>Promicromonosporaceae</taxon>
        <taxon>Isoptericola</taxon>
    </lineage>
</organism>
<evidence type="ECO:0000313" key="3">
    <source>
        <dbReference type="Proteomes" id="UP000557204"/>
    </source>
</evidence>
<dbReference type="AlphaFoldDB" id="A0A849KCI1"/>
<gene>
    <name evidence="2" type="ORF">HLI28_01875</name>
</gene>
<dbReference type="EMBL" id="JABFAJ010000003">
    <property type="protein sequence ID" value="NNU26293.1"/>
    <property type="molecule type" value="Genomic_DNA"/>
</dbReference>
<evidence type="ECO:0000256" key="1">
    <source>
        <dbReference type="SAM" id="SignalP"/>
    </source>
</evidence>
<feature type="signal peptide" evidence="1">
    <location>
        <begin position="1"/>
        <end position="25"/>
    </location>
</feature>
<proteinExistence type="predicted"/>
<sequence>MSPLARSLVLLCLSAVALTACTTPAVDDASGAVPVTPLLTDGLPDPCSADRPRVSDLIGDDLGEGRAADLPWPGCRWTTAGGEAVVVSRSWVGDWMAAVPDLFAAIRSSDVYDAADRATLEDLRSRVQAGDPLDRGASCGLYGLVLQAYGGLADDLPRRVDPDAGVIATFVEDAAGRHTVQATRCDEGVLTRVSIEGTGPADPEEEMARSLEVAASLSDGTP</sequence>
<keyword evidence="3" id="KW-1185">Reference proteome</keyword>
<dbReference type="Proteomes" id="UP000557204">
    <property type="component" value="Unassembled WGS sequence"/>
</dbReference>
<evidence type="ECO:0000313" key="2">
    <source>
        <dbReference type="EMBL" id="NNU26293.1"/>
    </source>
</evidence>
<reference evidence="2 3" key="1">
    <citation type="submission" date="2020-05" db="EMBL/GenBank/DDBJ databases">
        <title>Genome sequence of Isoptericola sp. JC619 isolated from Chilika lagoon, India.</title>
        <authorList>
            <person name="Kumar D."/>
            <person name="Appam K."/>
            <person name="Gandham S."/>
            <person name="Uppada J."/>
            <person name="Sasikala C."/>
            <person name="Venkata Ramana C."/>
        </authorList>
    </citation>
    <scope>NUCLEOTIDE SEQUENCE [LARGE SCALE GENOMIC DNA]</scope>
    <source>
        <strain evidence="2 3">JC619</strain>
    </source>
</reference>
<feature type="chain" id="PRO_5032876985" description="DUF3558 domain-containing protein" evidence="1">
    <location>
        <begin position="26"/>
        <end position="222"/>
    </location>
</feature>
<evidence type="ECO:0008006" key="4">
    <source>
        <dbReference type="Google" id="ProtNLM"/>
    </source>
</evidence>